<dbReference type="Gene3D" id="3.30.450.40">
    <property type="match status" value="1"/>
</dbReference>
<comment type="caution">
    <text evidence="6">The sequence shown here is derived from an EMBL/GenBank/DDBJ whole genome shotgun (WGS) entry which is preliminary data.</text>
</comment>
<evidence type="ECO:0000313" key="7">
    <source>
        <dbReference type="Proteomes" id="UP000619479"/>
    </source>
</evidence>
<dbReference type="InterPro" id="IPR036388">
    <property type="entry name" value="WH-like_DNA-bd_sf"/>
</dbReference>
<feature type="domain" description="HTH iclR-type" evidence="4">
    <location>
        <begin position="10"/>
        <end position="71"/>
    </location>
</feature>
<evidence type="ECO:0000259" key="4">
    <source>
        <dbReference type="PROSITE" id="PS51077"/>
    </source>
</evidence>
<protein>
    <submittedName>
        <fullName evidence="6">IclR family transcriptional regulator</fullName>
    </submittedName>
</protein>
<evidence type="ECO:0000256" key="1">
    <source>
        <dbReference type="ARBA" id="ARBA00023015"/>
    </source>
</evidence>
<evidence type="ECO:0000256" key="3">
    <source>
        <dbReference type="ARBA" id="ARBA00023163"/>
    </source>
</evidence>
<dbReference type="InterPro" id="IPR050707">
    <property type="entry name" value="HTH_MetabolicPath_Reg"/>
</dbReference>
<keyword evidence="7" id="KW-1185">Reference proteome</keyword>
<dbReference type="Pfam" id="PF01614">
    <property type="entry name" value="IclR_C"/>
    <property type="match status" value="1"/>
</dbReference>
<dbReference type="PANTHER" id="PTHR30136:SF24">
    <property type="entry name" value="HTH-TYPE TRANSCRIPTIONAL REPRESSOR ALLR"/>
    <property type="match status" value="1"/>
</dbReference>
<reference evidence="6" key="1">
    <citation type="submission" date="2021-01" db="EMBL/GenBank/DDBJ databases">
        <title>Whole genome shotgun sequence of Actinoplanes cyaneus NBRC 14990.</title>
        <authorList>
            <person name="Komaki H."/>
            <person name="Tamura T."/>
        </authorList>
    </citation>
    <scope>NUCLEOTIDE SEQUENCE</scope>
    <source>
        <strain evidence="6">NBRC 14990</strain>
    </source>
</reference>
<organism evidence="6 7">
    <name type="scientific">Actinoplanes cyaneus</name>
    <dbReference type="NCBI Taxonomy" id="52696"/>
    <lineage>
        <taxon>Bacteria</taxon>
        <taxon>Bacillati</taxon>
        <taxon>Actinomycetota</taxon>
        <taxon>Actinomycetes</taxon>
        <taxon>Micromonosporales</taxon>
        <taxon>Micromonosporaceae</taxon>
        <taxon>Actinoplanes</taxon>
    </lineage>
</organism>
<evidence type="ECO:0000256" key="2">
    <source>
        <dbReference type="ARBA" id="ARBA00023125"/>
    </source>
</evidence>
<dbReference type="RefSeq" id="WP_203744624.1">
    <property type="nucleotide sequence ID" value="NZ_BAAAUC010000004.1"/>
</dbReference>
<keyword evidence="1" id="KW-0805">Transcription regulation</keyword>
<name>A0A919IL19_9ACTN</name>
<dbReference type="PROSITE" id="PS51078">
    <property type="entry name" value="ICLR_ED"/>
    <property type="match status" value="1"/>
</dbReference>
<dbReference type="InterPro" id="IPR029016">
    <property type="entry name" value="GAF-like_dom_sf"/>
</dbReference>
<dbReference type="PANTHER" id="PTHR30136">
    <property type="entry name" value="HELIX-TURN-HELIX TRANSCRIPTIONAL REGULATOR, ICLR FAMILY"/>
    <property type="match status" value="1"/>
</dbReference>
<dbReference type="InterPro" id="IPR014757">
    <property type="entry name" value="Tscrpt_reg_IclR_C"/>
</dbReference>
<dbReference type="AlphaFoldDB" id="A0A919IL19"/>
<dbReference type="InterPro" id="IPR005471">
    <property type="entry name" value="Tscrpt_reg_IclR_N"/>
</dbReference>
<keyword evidence="2" id="KW-0238">DNA-binding</keyword>
<proteinExistence type="predicted"/>
<dbReference type="PROSITE" id="PS51077">
    <property type="entry name" value="HTH_ICLR"/>
    <property type="match status" value="1"/>
</dbReference>
<sequence>MRSEQRPRGEPVLARAARILQAFTPEEPELSVSEVGRRAGLHVATASRLIAAMVGLGLLARTPAGRVRIGVRLWELAQRASPTLGLREAAMPFLEDLHAVIGHHVQLGVLDAGEVLFVERLSARDAVVNVTRIAGRLPVHASSTGLVLLAWAPRELQERVITGPLSAYTPATVTSPARLRALLAGIRRQGHVVCDGHIHADATGVAVPVRSGPDPAAPVVAGLSVIVPSDGRASSLVPALQAAARGIARRVGGSSSLVQ</sequence>
<dbReference type="InterPro" id="IPR036390">
    <property type="entry name" value="WH_DNA-bd_sf"/>
</dbReference>
<evidence type="ECO:0000313" key="6">
    <source>
        <dbReference type="EMBL" id="GID67197.1"/>
    </source>
</evidence>
<dbReference type="SUPFAM" id="SSF46785">
    <property type="entry name" value="Winged helix' DNA-binding domain"/>
    <property type="match status" value="1"/>
</dbReference>
<dbReference type="EMBL" id="BOMH01000037">
    <property type="protein sequence ID" value="GID67197.1"/>
    <property type="molecule type" value="Genomic_DNA"/>
</dbReference>
<dbReference type="Proteomes" id="UP000619479">
    <property type="component" value="Unassembled WGS sequence"/>
</dbReference>
<evidence type="ECO:0000259" key="5">
    <source>
        <dbReference type="PROSITE" id="PS51078"/>
    </source>
</evidence>
<accession>A0A919IL19</accession>
<feature type="domain" description="IclR-ED" evidence="5">
    <location>
        <begin position="72"/>
        <end position="253"/>
    </location>
</feature>
<dbReference type="GO" id="GO:0003700">
    <property type="term" value="F:DNA-binding transcription factor activity"/>
    <property type="evidence" value="ECO:0007669"/>
    <property type="project" value="TreeGrafter"/>
</dbReference>
<gene>
    <name evidence="6" type="ORF">Acy02nite_50780</name>
</gene>
<dbReference type="GO" id="GO:0045892">
    <property type="term" value="P:negative regulation of DNA-templated transcription"/>
    <property type="evidence" value="ECO:0007669"/>
    <property type="project" value="TreeGrafter"/>
</dbReference>
<dbReference type="GO" id="GO:0003677">
    <property type="term" value="F:DNA binding"/>
    <property type="evidence" value="ECO:0007669"/>
    <property type="project" value="UniProtKB-KW"/>
</dbReference>
<dbReference type="SUPFAM" id="SSF55781">
    <property type="entry name" value="GAF domain-like"/>
    <property type="match status" value="1"/>
</dbReference>
<keyword evidence="3" id="KW-0804">Transcription</keyword>
<dbReference type="SMART" id="SM00346">
    <property type="entry name" value="HTH_ICLR"/>
    <property type="match status" value="1"/>
</dbReference>
<dbReference type="Pfam" id="PF09339">
    <property type="entry name" value="HTH_IclR"/>
    <property type="match status" value="1"/>
</dbReference>
<dbReference type="Gene3D" id="1.10.10.10">
    <property type="entry name" value="Winged helix-like DNA-binding domain superfamily/Winged helix DNA-binding domain"/>
    <property type="match status" value="1"/>
</dbReference>